<dbReference type="RefSeq" id="WP_368643575.1">
    <property type="nucleotide sequence ID" value="NZ_CP158252.1"/>
</dbReference>
<dbReference type="AlphaFoldDB" id="A0AB39CJT2"/>
<keyword evidence="4" id="KW-0574">Periplasm</keyword>
<evidence type="ECO:0000256" key="3">
    <source>
        <dbReference type="ARBA" id="ARBA00022729"/>
    </source>
</evidence>
<dbReference type="InterPro" id="IPR016147">
    <property type="entry name" value="Pili_assmbl_chaperone_N"/>
</dbReference>
<organism evidence="8">
    <name type="scientific">Castellaniella ginsengisoli</name>
    <dbReference type="NCBI Taxonomy" id="546114"/>
    <lineage>
        <taxon>Bacteria</taxon>
        <taxon>Pseudomonadati</taxon>
        <taxon>Pseudomonadota</taxon>
        <taxon>Betaproteobacteria</taxon>
        <taxon>Burkholderiales</taxon>
        <taxon>Alcaligenaceae</taxon>
        <taxon>Castellaniella</taxon>
    </lineage>
</organism>
<dbReference type="GO" id="GO:0071555">
    <property type="term" value="P:cell wall organization"/>
    <property type="evidence" value="ECO:0007669"/>
    <property type="project" value="InterPro"/>
</dbReference>
<dbReference type="InterPro" id="IPR008962">
    <property type="entry name" value="PapD-like_sf"/>
</dbReference>
<evidence type="ECO:0000256" key="5">
    <source>
        <dbReference type="ARBA" id="ARBA00023186"/>
    </source>
</evidence>
<evidence type="ECO:0000259" key="7">
    <source>
        <dbReference type="Pfam" id="PF00345"/>
    </source>
</evidence>
<keyword evidence="5" id="KW-0143">Chaperone</keyword>
<dbReference type="InterPro" id="IPR001829">
    <property type="entry name" value="Pili_assmbl_chaperone_bac"/>
</dbReference>
<feature type="domain" description="Pili assembly chaperone N-terminal" evidence="7">
    <location>
        <begin position="37"/>
        <end position="148"/>
    </location>
</feature>
<name>A0AB39CJT2_9BURK</name>
<sequence length="242" mass="26080">MNKTLKSAVALSALHGVLSLFAVMSGAPQAHAAGMLPETSVVIVEESDGEASMNVRNTDDAPALLYTSLRGIPEDDEDLLIVTPPVARVEPGQTQLVRFILQPHEPFRTERLRRVVFDGIPPKSNAPGVRVNVNFRQNLPVLIRPAGLAQDPEPWKRLKWSVDGTDLKLENPSPYVVRLSPEAALLPSGARLNLDRTYILPNQTFSFPLHGGAAGLTGVRINPATAYGFAAGAFEAPLAKKP</sequence>
<gene>
    <name evidence="8" type="ORF">ABRY99_01345</name>
</gene>
<feature type="chain" id="PRO_5044322449" evidence="6">
    <location>
        <begin position="33"/>
        <end position="242"/>
    </location>
</feature>
<dbReference type="EMBL" id="CP158252">
    <property type="protein sequence ID" value="XDJ42246.1"/>
    <property type="molecule type" value="Genomic_DNA"/>
</dbReference>
<dbReference type="NCBIfam" id="NF007392">
    <property type="entry name" value="PRK09918.1"/>
    <property type="match status" value="1"/>
</dbReference>
<evidence type="ECO:0000313" key="8">
    <source>
        <dbReference type="EMBL" id="XDJ42246.1"/>
    </source>
</evidence>
<dbReference type="PANTHER" id="PTHR30251">
    <property type="entry name" value="PILUS ASSEMBLY CHAPERONE"/>
    <property type="match status" value="1"/>
</dbReference>
<evidence type="ECO:0000256" key="1">
    <source>
        <dbReference type="ARBA" id="ARBA00004418"/>
    </source>
</evidence>
<reference evidence="8" key="1">
    <citation type="submission" date="2024-05" db="EMBL/GenBank/DDBJ databases">
        <authorList>
            <person name="Luo Y.-C."/>
            <person name="Nicholds J."/>
            <person name="Mortimer T."/>
            <person name="Maboni G."/>
        </authorList>
    </citation>
    <scope>NUCLEOTIDE SEQUENCE</scope>
    <source>
        <strain evidence="8">153920</strain>
    </source>
</reference>
<comment type="subcellular location">
    <subcellularLocation>
        <location evidence="1">Periplasm</location>
    </subcellularLocation>
</comment>
<dbReference type="PRINTS" id="PR00969">
    <property type="entry name" value="CHAPERONPILI"/>
</dbReference>
<comment type="similarity">
    <text evidence="2">Belongs to the periplasmic pilus chaperone family.</text>
</comment>
<dbReference type="PANTHER" id="PTHR30251:SF3">
    <property type="entry name" value="FIMBRIAL CHAPARONE PROTEIN"/>
    <property type="match status" value="1"/>
</dbReference>
<protein>
    <submittedName>
        <fullName evidence="8">Fimbria/pilus chaperone family protein</fullName>
    </submittedName>
</protein>
<dbReference type="InterPro" id="IPR036316">
    <property type="entry name" value="Pili_assmbl_chap_C_dom_sf"/>
</dbReference>
<dbReference type="GO" id="GO:0030288">
    <property type="term" value="C:outer membrane-bounded periplasmic space"/>
    <property type="evidence" value="ECO:0007669"/>
    <property type="project" value="InterPro"/>
</dbReference>
<keyword evidence="3 6" id="KW-0732">Signal</keyword>
<accession>A0AB39CJT2</accession>
<dbReference type="SUPFAM" id="SSF49354">
    <property type="entry name" value="PapD-like"/>
    <property type="match status" value="1"/>
</dbReference>
<dbReference type="InterPro" id="IPR050643">
    <property type="entry name" value="Periplasmic_pilus_chap"/>
</dbReference>
<dbReference type="Pfam" id="PF00345">
    <property type="entry name" value="PapD_N"/>
    <property type="match status" value="1"/>
</dbReference>
<dbReference type="InterPro" id="IPR013783">
    <property type="entry name" value="Ig-like_fold"/>
</dbReference>
<proteinExistence type="inferred from homology"/>
<evidence type="ECO:0000256" key="4">
    <source>
        <dbReference type="ARBA" id="ARBA00022764"/>
    </source>
</evidence>
<feature type="signal peptide" evidence="6">
    <location>
        <begin position="1"/>
        <end position="32"/>
    </location>
</feature>
<dbReference type="SUPFAM" id="SSF49584">
    <property type="entry name" value="Periplasmic chaperone C-domain"/>
    <property type="match status" value="1"/>
</dbReference>
<dbReference type="Gene3D" id="2.60.40.10">
    <property type="entry name" value="Immunoglobulins"/>
    <property type="match status" value="2"/>
</dbReference>
<evidence type="ECO:0000256" key="6">
    <source>
        <dbReference type="SAM" id="SignalP"/>
    </source>
</evidence>
<evidence type="ECO:0000256" key="2">
    <source>
        <dbReference type="ARBA" id="ARBA00007399"/>
    </source>
</evidence>